<dbReference type="GO" id="GO:0008843">
    <property type="term" value="F:endochitinase activity"/>
    <property type="evidence" value="ECO:0007669"/>
    <property type="project" value="UniProtKB-EC"/>
</dbReference>
<evidence type="ECO:0000256" key="9">
    <source>
        <dbReference type="RuleBase" id="RU000489"/>
    </source>
</evidence>
<dbReference type="Proteomes" id="UP000254866">
    <property type="component" value="Unassembled WGS sequence"/>
</dbReference>
<keyword evidence="5" id="KW-0146">Chitin degradation</keyword>
<keyword evidence="3" id="KW-0732">Signal</keyword>
<comment type="catalytic activity">
    <reaction evidence="1">
        <text>Random endo-hydrolysis of N-acetyl-beta-D-glucosaminide (1-&gt;4)-beta-linkages in chitin and chitodextrins.</text>
        <dbReference type="EC" id="3.2.1.14"/>
    </reaction>
</comment>
<dbReference type="PROSITE" id="PS01095">
    <property type="entry name" value="GH18_1"/>
    <property type="match status" value="1"/>
</dbReference>
<dbReference type="EC" id="3.2.1.14" evidence="2"/>
<keyword evidence="6" id="KW-0119">Carbohydrate metabolism</keyword>
<keyword evidence="4 9" id="KW-0378">Hydrolase</keyword>
<evidence type="ECO:0000313" key="15">
    <source>
        <dbReference type="Proteomes" id="UP000254866"/>
    </source>
</evidence>
<dbReference type="InterPro" id="IPR050542">
    <property type="entry name" value="Glycosyl_Hydrlase18_Chitinase"/>
</dbReference>
<evidence type="ECO:0000313" key="14">
    <source>
        <dbReference type="EMBL" id="RDL29787.1"/>
    </source>
</evidence>
<evidence type="ECO:0000256" key="4">
    <source>
        <dbReference type="ARBA" id="ARBA00022801"/>
    </source>
</evidence>
<dbReference type="Pfam" id="PF00734">
    <property type="entry name" value="CBM_1"/>
    <property type="match status" value="1"/>
</dbReference>
<protein>
    <recommendedName>
        <fullName evidence="2">chitinase</fullName>
        <ecNumber evidence="2">3.2.1.14</ecNumber>
    </recommendedName>
</protein>
<keyword evidence="15" id="KW-1185">Reference proteome</keyword>
<dbReference type="Pfam" id="PF00704">
    <property type="entry name" value="Glyco_hydro_18"/>
    <property type="match status" value="1"/>
</dbReference>
<evidence type="ECO:0000256" key="2">
    <source>
        <dbReference type="ARBA" id="ARBA00012729"/>
    </source>
</evidence>
<evidence type="ECO:0000256" key="8">
    <source>
        <dbReference type="ARBA" id="ARBA00023326"/>
    </source>
</evidence>
<dbReference type="SUPFAM" id="SSF57180">
    <property type="entry name" value="Cellulose-binding domain"/>
    <property type="match status" value="1"/>
</dbReference>
<dbReference type="SUPFAM" id="SSF51445">
    <property type="entry name" value="(Trans)glycosidases"/>
    <property type="match status" value="1"/>
</dbReference>
<dbReference type="PROSITE" id="PS51164">
    <property type="entry name" value="CBM1_2"/>
    <property type="match status" value="1"/>
</dbReference>
<accession>A0A370T8N6</accession>
<dbReference type="EMBL" id="NPIC01000018">
    <property type="protein sequence ID" value="RDL29787.1"/>
    <property type="molecule type" value="Genomic_DNA"/>
</dbReference>
<dbReference type="GeneID" id="43603501"/>
<dbReference type="GO" id="GO:0030248">
    <property type="term" value="F:cellulose binding"/>
    <property type="evidence" value="ECO:0007669"/>
    <property type="project" value="InterPro"/>
</dbReference>
<dbReference type="PANTHER" id="PTHR45708">
    <property type="entry name" value="ENDOCHITINASE"/>
    <property type="match status" value="1"/>
</dbReference>
<organism evidence="14 15">
    <name type="scientific">Venustampulla echinocandica</name>
    <dbReference type="NCBI Taxonomy" id="2656787"/>
    <lineage>
        <taxon>Eukaryota</taxon>
        <taxon>Fungi</taxon>
        <taxon>Dikarya</taxon>
        <taxon>Ascomycota</taxon>
        <taxon>Pezizomycotina</taxon>
        <taxon>Leotiomycetes</taxon>
        <taxon>Helotiales</taxon>
        <taxon>Pleuroascaceae</taxon>
        <taxon>Venustampulla</taxon>
    </lineage>
</organism>
<evidence type="ECO:0000256" key="3">
    <source>
        <dbReference type="ARBA" id="ARBA00022729"/>
    </source>
</evidence>
<feature type="domain" description="CBM1" evidence="12">
    <location>
        <begin position="323"/>
        <end position="359"/>
    </location>
</feature>
<evidence type="ECO:0000256" key="10">
    <source>
        <dbReference type="RuleBase" id="RU004453"/>
    </source>
</evidence>
<dbReference type="GO" id="GO:0000272">
    <property type="term" value="P:polysaccharide catabolic process"/>
    <property type="evidence" value="ECO:0007669"/>
    <property type="project" value="UniProtKB-KW"/>
</dbReference>
<dbReference type="InterPro" id="IPR001223">
    <property type="entry name" value="Glyco_hydro18_cat"/>
</dbReference>
<comment type="caution">
    <text evidence="14">The sequence shown here is derived from an EMBL/GenBank/DDBJ whole genome shotgun (WGS) entry which is preliminary data.</text>
</comment>
<dbReference type="SMART" id="SM00236">
    <property type="entry name" value="fCBD"/>
    <property type="match status" value="1"/>
</dbReference>
<evidence type="ECO:0000256" key="6">
    <source>
        <dbReference type="ARBA" id="ARBA00023277"/>
    </source>
</evidence>
<dbReference type="InterPro" id="IPR035971">
    <property type="entry name" value="CBD_sf"/>
</dbReference>
<feature type="domain" description="GH18" evidence="13">
    <location>
        <begin position="1"/>
        <end position="287"/>
    </location>
</feature>
<dbReference type="InterPro" id="IPR000254">
    <property type="entry name" value="CBD"/>
</dbReference>
<dbReference type="PROSITE" id="PS00562">
    <property type="entry name" value="CBM1_1"/>
    <property type="match status" value="1"/>
</dbReference>
<evidence type="ECO:0000256" key="1">
    <source>
        <dbReference type="ARBA" id="ARBA00000822"/>
    </source>
</evidence>
<dbReference type="InterPro" id="IPR017853">
    <property type="entry name" value="GH"/>
</dbReference>
<dbReference type="PROSITE" id="PS51910">
    <property type="entry name" value="GH18_2"/>
    <property type="match status" value="1"/>
</dbReference>
<proteinExistence type="inferred from homology"/>
<dbReference type="InterPro" id="IPR001579">
    <property type="entry name" value="Glyco_hydro_18_chit_AS"/>
</dbReference>
<dbReference type="AlphaFoldDB" id="A0A370T8N6"/>
<dbReference type="Gene3D" id="3.20.20.80">
    <property type="entry name" value="Glycosidases"/>
    <property type="match status" value="1"/>
</dbReference>
<dbReference type="GO" id="GO:0006032">
    <property type="term" value="P:chitin catabolic process"/>
    <property type="evidence" value="ECO:0007669"/>
    <property type="project" value="UniProtKB-KW"/>
</dbReference>
<evidence type="ECO:0000259" key="12">
    <source>
        <dbReference type="PROSITE" id="PS51164"/>
    </source>
</evidence>
<feature type="region of interest" description="Disordered" evidence="11">
    <location>
        <begin position="288"/>
        <end position="322"/>
    </location>
</feature>
<name>A0A370T8N6_9HELO</name>
<comment type="similarity">
    <text evidence="10">Belongs to the glycosyl hydrolase 18 family.</text>
</comment>
<evidence type="ECO:0000259" key="13">
    <source>
        <dbReference type="PROSITE" id="PS51910"/>
    </source>
</evidence>
<reference evidence="14 15" key="1">
    <citation type="journal article" date="2018" name="IMA Fungus">
        <title>IMA Genome-F 9: Draft genome sequence of Annulohypoxylon stygium, Aspergillus mulundensis, Berkeleyomyces basicola (syn. Thielaviopsis basicola), Ceratocystis smalleyi, two Cercospora beticola strains, Coleophoma cylindrospora, Fusarium fracticaudum, Phialophora cf. hyalina, and Morchella septimelata.</title>
        <authorList>
            <person name="Wingfield B.D."/>
            <person name="Bills G.F."/>
            <person name="Dong Y."/>
            <person name="Huang W."/>
            <person name="Nel W.J."/>
            <person name="Swalarsk-Parry B.S."/>
            <person name="Vaghefi N."/>
            <person name="Wilken P.M."/>
            <person name="An Z."/>
            <person name="de Beer Z.W."/>
            <person name="De Vos L."/>
            <person name="Chen L."/>
            <person name="Duong T.A."/>
            <person name="Gao Y."/>
            <person name="Hammerbacher A."/>
            <person name="Kikkert J.R."/>
            <person name="Li Y."/>
            <person name="Li H."/>
            <person name="Li K."/>
            <person name="Li Q."/>
            <person name="Liu X."/>
            <person name="Ma X."/>
            <person name="Naidoo K."/>
            <person name="Pethybridge S.J."/>
            <person name="Sun J."/>
            <person name="Steenkamp E.T."/>
            <person name="van der Nest M.A."/>
            <person name="van Wyk S."/>
            <person name="Wingfield M.J."/>
            <person name="Xiong C."/>
            <person name="Yue Q."/>
            <person name="Zhang X."/>
        </authorList>
    </citation>
    <scope>NUCLEOTIDE SEQUENCE [LARGE SCALE GENOMIC DNA]</scope>
    <source>
        <strain evidence="14 15">BP 5553</strain>
    </source>
</reference>
<dbReference type="STRING" id="2656787.A0A370T8N6"/>
<evidence type="ECO:0000256" key="7">
    <source>
        <dbReference type="ARBA" id="ARBA00023295"/>
    </source>
</evidence>
<evidence type="ECO:0000256" key="11">
    <source>
        <dbReference type="SAM" id="MobiDB-lite"/>
    </source>
</evidence>
<dbReference type="OrthoDB" id="6020543at2759"/>
<dbReference type="GO" id="GO:0005576">
    <property type="term" value="C:extracellular region"/>
    <property type="evidence" value="ECO:0007669"/>
    <property type="project" value="InterPro"/>
</dbReference>
<keyword evidence="8" id="KW-0624">Polysaccharide degradation</keyword>
<sequence>MTDRAKLGWPGQISAEIITLAFLTTIQNPSLNFASAGDLCTPISNSSLFYCSQLEADIKTCQQEHGKSIVLSIGGATYSEGGFSNASIATSAANNIWSIFGPIVPGRNVFRPFGSSVIDGFDFDFESNVQNMIPFANQLRSLMDADMVSTGKQWLLTAAPQCPYPDAADGPMLAGKVHFDAIWVQFYNNYCGVQSFIPGASTQNNFNFDTWNTWAKNVSLNPNVKVFLGIPGASGAGSGYTSGSKLASAISYCKGFPSFGGVMIWDMSQVWANSGFLDSVTEDLGGYTPSPSTTSFTSPATLTTKTTPPTITTSPPSTTSSPGLLGQWAQCGGQGYSGPIVCHPPYKCVALSVWWSQCE</sequence>
<keyword evidence="7 9" id="KW-0326">Glycosidase</keyword>
<gene>
    <name evidence="14" type="ORF">BP5553_10652</name>
</gene>
<evidence type="ECO:0000256" key="5">
    <source>
        <dbReference type="ARBA" id="ARBA00023024"/>
    </source>
</evidence>
<dbReference type="PANTHER" id="PTHR45708:SF49">
    <property type="entry name" value="ENDOCHITINASE"/>
    <property type="match status" value="1"/>
</dbReference>
<dbReference type="RefSeq" id="XP_031864544.1">
    <property type="nucleotide sequence ID" value="XM_032019275.1"/>
</dbReference>